<reference evidence="1" key="1">
    <citation type="submission" date="2020-01" db="EMBL/GenBank/DDBJ databases">
        <title>Identification and distribution of gene clusters putatively required for synthesis of sphingolipid metabolism inhibitors in phylogenetically diverse species of the filamentous fungus Fusarium.</title>
        <authorList>
            <person name="Kim H.-S."/>
            <person name="Busman M."/>
            <person name="Brown D.W."/>
            <person name="Divon H."/>
            <person name="Uhlig S."/>
            <person name="Proctor R.H."/>
        </authorList>
    </citation>
    <scope>NUCLEOTIDE SEQUENCE</scope>
    <source>
        <strain evidence="1">NRRL 53441</strain>
    </source>
</reference>
<evidence type="ECO:0000313" key="1">
    <source>
        <dbReference type="EMBL" id="KAF4424488.1"/>
    </source>
</evidence>
<keyword evidence="2" id="KW-1185">Reference proteome</keyword>
<gene>
    <name evidence="1" type="ORF">F53441_14235</name>
</gene>
<comment type="caution">
    <text evidence="1">The sequence shown here is derived from an EMBL/GenBank/DDBJ whole genome shotgun (WGS) entry which is preliminary data.</text>
</comment>
<sequence>MNNIEYFPQIQDESTEHDFVDSDHPQDIYPTNFVDPSTVPSYQNMGQWYPLEPLTNEDSFLSHFTDQADVYDLGMDSMPQALDDLSGDDFSLPIAGMDLHLDHFDAALFDNAAFSNPLPELSETQNETNSGEVSLSGSLDLNFTL</sequence>
<dbReference type="AlphaFoldDB" id="A0A8H4JG62"/>
<accession>A0A8H4JG62</accession>
<organism evidence="1 2">
    <name type="scientific">Fusarium austroafricanum</name>
    <dbReference type="NCBI Taxonomy" id="2364996"/>
    <lineage>
        <taxon>Eukaryota</taxon>
        <taxon>Fungi</taxon>
        <taxon>Dikarya</taxon>
        <taxon>Ascomycota</taxon>
        <taxon>Pezizomycotina</taxon>
        <taxon>Sordariomycetes</taxon>
        <taxon>Hypocreomycetidae</taxon>
        <taxon>Hypocreales</taxon>
        <taxon>Nectriaceae</taxon>
        <taxon>Fusarium</taxon>
        <taxon>Fusarium concolor species complex</taxon>
    </lineage>
</organism>
<proteinExistence type="predicted"/>
<name>A0A8H4JG62_9HYPO</name>
<dbReference type="EMBL" id="JAADJG010001126">
    <property type="protein sequence ID" value="KAF4424488.1"/>
    <property type="molecule type" value="Genomic_DNA"/>
</dbReference>
<dbReference type="Proteomes" id="UP000605986">
    <property type="component" value="Unassembled WGS sequence"/>
</dbReference>
<dbReference type="OrthoDB" id="5061935at2759"/>
<evidence type="ECO:0000313" key="2">
    <source>
        <dbReference type="Proteomes" id="UP000605986"/>
    </source>
</evidence>
<protein>
    <submittedName>
        <fullName evidence="1">Uncharacterized protein</fullName>
    </submittedName>
</protein>